<proteinExistence type="predicted"/>
<protein>
    <submittedName>
        <fullName evidence="1">Uncharacterized protein</fullName>
    </submittedName>
</protein>
<reference evidence="1" key="1">
    <citation type="submission" date="2019-08" db="EMBL/GenBank/DDBJ databases">
        <authorList>
            <person name="Kucharzyk K."/>
            <person name="Murdoch R.W."/>
            <person name="Higgins S."/>
            <person name="Loffler F."/>
        </authorList>
    </citation>
    <scope>NUCLEOTIDE SEQUENCE</scope>
</reference>
<comment type="caution">
    <text evidence="1">The sequence shown here is derived from an EMBL/GenBank/DDBJ whole genome shotgun (WGS) entry which is preliminary data.</text>
</comment>
<dbReference type="AlphaFoldDB" id="A0A645EY58"/>
<organism evidence="1">
    <name type="scientific">bioreactor metagenome</name>
    <dbReference type="NCBI Taxonomy" id="1076179"/>
    <lineage>
        <taxon>unclassified sequences</taxon>
        <taxon>metagenomes</taxon>
        <taxon>ecological metagenomes</taxon>
    </lineage>
</organism>
<evidence type="ECO:0000313" key="1">
    <source>
        <dbReference type="EMBL" id="MPN06356.1"/>
    </source>
</evidence>
<sequence length="101" mass="11544">MLQQRVPNLRPRLRVMLRFSRLFRQNRKKRNGIALGPQVQIQPVGLFVNLLDGKLPGHHLLKKAAAGVLLVFLSLHMELDQVAALNPLAFNLFADMFQHLQ</sequence>
<gene>
    <name evidence="1" type="ORF">SDC9_153612</name>
</gene>
<name>A0A645EY58_9ZZZZ</name>
<accession>A0A645EY58</accession>
<dbReference type="EMBL" id="VSSQ01052261">
    <property type="protein sequence ID" value="MPN06356.1"/>
    <property type="molecule type" value="Genomic_DNA"/>
</dbReference>